<comment type="caution">
    <text evidence="1">The sequence shown here is derived from an EMBL/GenBank/DDBJ whole genome shotgun (WGS) entry which is preliminary data.</text>
</comment>
<reference evidence="1" key="1">
    <citation type="submission" date="2024-03" db="EMBL/GenBank/DDBJ databases">
        <title>Novel Streptomyces species of biotechnological and ecological value are a feature of Machair soil.</title>
        <authorList>
            <person name="Prole J.R."/>
            <person name="Goodfellow M."/>
            <person name="Allenby N."/>
            <person name="Ward A.C."/>
        </authorList>
    </citation>
    <scope>NUCLEOTIDE SEQUENCE</scope>
    <source>
        <strain evidence="1">MS1.AVA.4</strain>
    </source>
</reference>
<sequence>MELPPTPGERPDTPEPPATPALGDPLDQPIGDGAKTEPPPTATATISEQGIITGWSQEARHLLGYTPAHIMGRPATQLLADTSTPTAPPVPGQDDFSGTLTLRHHDGHTLPLPVHAHRRTTTGGITEWLVTATPAGSTEPAPDRPVPVTEPPSSTAPGTQGPQDNPREAVAEQMPGEGALGEEVLGEWAFTQSPCLQAIFDTDLRLIRANTGMQDALSRTQDQIRGLRLTDIAPGPAAEEAEHTMRLALRTGHPQQAHAPLPAADGTDPCPPATLTPLKDPRGHTRALCLATHHPSDEDPSPHQQMHVMNDSGTHTAEPDIARHPRQRTTTMTLQRSLLPLTLPDQNALDIASRYLPAHTEAGVGGDWFDVIPLSGTRVALVVGDVPGHGIRASATMGRLRTAVRTLADVDLQPDELLTRLDDLVTHLTTEETDTTSGTGTTCLYAIYDPISRICTLARAGHPPPAAVTPDGQAYFLDLPAGPPLGLGTPPFESATTQLPEGTLLAFYTNGLLNPQHTDPDETLSSLLATLAQPSPTLNTTCDRILTTLLTHPPTDDIALLVARTKTLPTHHIATFDLPFHPATVARARHHATTQLTTWNLSQHASSTELIVSELVTNAIRYGKPPIQLRLIHNTGTLITELHDTSHTTPHLQHAHPNDENGRGLYLIHQLTQHWGTRHTATGKTIWTEQSLTLP</sequence>
<dbReference type="EMBL" id="JBBKAI010000002">
    <property type="protein sequence ID" value="MEJ8662022.1"/>
    <property type="molecule type" value="Genomic_DNA"/>
</dbReference>
<evidence type="ECO:0000313" key="1">
    <source>
        <dbReference type="EMBL" id="MEJ8662022.1"/>
    </source>
</evidence>
<organism evidence="1 2">
    <name type="scientific">Streptomyces pratisoli</name>
    <dbReference type="NCBI Taxonomy" id="3139917"/>
    <lineage>
        <taxon>Bacteria</taxon>
        <taxon>Bacillati</taxon>
        <taxon>Actinomycetota</taxon>
        <taxon>Actinomycetes</taxon>
        <taxon>Kitasatosporales</taxon>
        <taxon>Streptomycetaceae</taxon>
        <taxon>Streptomyces</taxon>
    </lineage>
</organism>
<accession>A0ACC6QU60</accession>
<gene>
    <name evidence="1" type="ORF">WKI58_36935</name>
</gene>
<proteinExistence type="predicted"/>
<protein>
    <submittedName>
        <fullName evidence="1">SpoIIE family protein phosphatase</fullName>
    </submittedName>
</protein>
<name>A0ACC6QU60_9ACTN</name>
<evidence type="ECO:0000313" key="2">
    <source>
        <dbReference type="Proteomes" id="UP001375539"/>
    </source>
</evidence>
<keyword evidence="2" id="KW-1185">Reference proteome</keyword>
<dbReference type="Proteomes" id="UP001375539">
    <property type="component" value="Unassembled WGS sequence"/>
</dbReference>